<sequence length="838" mass="95624">MVDFRKKTLKKHVEKIIDPNELYNTLDLASDIGPIRPVQQTILKKWFDKHKQDKDVILKLHTGQGKTLIGLLLLQSRLNQETGPAVYLCPDNYLVQQTCDQAERFGITYCTAAKTDLPDEFIEGKSILITTVSKLFNGESKFKLGPKSLPVSTVLMDDAHACIGYIKNSYTITLKNTSQVYDEILTLFGPELEKQAVGTYADIKNKDFESFLAVPYWDWQDKHVDVAQILSKSRDLKEIKFAWPIIKDIIRDCRCIISGESLEITPYAPPLELFGSYFNASHRVFMSATISDDSFFIRGLGVSAKTVQNPLIIENEKWSGEKMVLIPSLIDESLTRTEIVHLFAHKRNAATFGIVALNPGTKYYDDWKKYGAIIATKDNIVTEIEKLKNKEYNSSLVIVNRYDGIDLPDNACRVLIFDSKPFAESLDDRYTEQCRSNSEVTSIKIAQIIEQGLGRGVRGEKDYCAIIVTGTELVKLIRSKETRKFFSQQTRTQVEIGMKIGEYAQEDIKGGISAKQALINLINQLLKRDDGWKDFYKESMDEMEEQADEKKILNIFEAEQKADIKYRQGNYSDAAAIIQGLIDTNIKSEDEKGWYLQEIARYTFPSSKSESNKYQISAHKKNEYLFKPREGLVISKISAISLKRITNIIDWLKAHENFEGLKLNVEGIVSQLRFGVDSDKFEKALDELAKALGFVSQRPDKLWNEGPDNLWKVKDDQYLLIECKNKVLSSRKEIAKEETGQMNNACAWFSTNYGDAKVKRIMIIPTKKISHAAGFNLEVGIMREGNLKKLNTNVLKFFDEFKEIDLKDIPEKKVQELLIIHNLEVESFLNLYTEVPSY</sequence>
<dbReference type="InterPro" id="IPR006555">
    <property type="entry name" value="ATP-dep_Helicase_C"/>
</dbReference>
<dbReference type="OrthoDB" id="366844at2"/>
<dbReference type="Proteomes" id="UP000276128">
    <property type="component" value="Unassembled WGS sequence"/>
</dbReference>
<reference evidence="2 3" key="1">
    <citation type="submission" date="2018-12" db="EMBL/GenBank/DDBJ databases">
        <title>Bacillus ochoae sp. nov., Paenibacillus whitsoniae sp. nov., Paenibacillus spiritus sp. nov. Isolated from the Mars Exploration Rover during spacecraft assembly.</title>
        <authorList>
            <person name="Seuylemezian A."/>
            <person name="Vaishampayan P."/>
        </authorList>
    </citation>
    <scope>NUCLEOTIDE SEQUENCE [LARGE SCALE GENOMIC DNA]</scope>
    <source>
        <strain evidence="2 3">MER 54</strain>
    </source>
</reference>
<comment type="caution">
    <text evidence="2">The sequence shown here is derived from an EMBL/GenBank/DDBJ whole genome shotgun (WGS) entry which is preliminary data.</text>
</comment>
<dbReference type="SUPFAM" id="SSF52540">
    <property type="entry name" value="P-loop containing nucleoside triphosphate hydrolases"/>
    <property type="match status" value="2"/>
</dbReference>
<dbReference type="EMBL" id="RXHU01000055">
    <property type="protein sequence ID" value="RTE08232.1"/>
    <property type="molecule type" value="Genomic_DNA"/>
</dbReference>
<dbReference type="GO" id="GO:0016818">
    <property type="term" value="F:hydrolase activity, acting on acid anhydrides, in phosphorus-containing anhydrides"/>
    <property type="evidence" value="ECO:0007669"/>
    <property type="project" value="InterPro"/>
</dbReference>
<dbReference type="InterPro" id="IPR014001">
    <property type="entry name" value="Helicase_ATP-bd"/>
</dbReference>
<dbReference type="GO" id="GO:0005524">
    <property type="term" value="F:ATP binding"/>
    <property type="evidence" value="ECO:0007669"/>
    <property type="project" value="InterPro"/>
</dbReference>
<evidence type="ECO:0000313" key="3">
    <source>
        <dbReference type="Proteomes" id="UP000276128"/>
    </source>
</evidence>
<dbReference type="PROSITE" id="PS51192">
    <property type="entry name" value="HELICASE_ATP_BIND_1"/>
    <property type="match status" value="1"/>
</dbReference>
<dbReference type="RefSeq" id="WP_126142728.1">
    <property type="nucleotide sequence ID" value="NZ_RXHU01000055.1"/>
</dbReference>
<evidence type="ECO:0000259" key="1">
    <source>
        <dbReference type="PROSITE" id="PS51192"/>
    </source>
</evidence>
<dbReference type="Gene3D" id="3.40.50.300">
    <property type="entry name" value="P-loop containing nucleotide triphosphate hydrolases"/>
    <property type="match status" value="2"/>
</dbReference>
<dbReference type="GO" id="GO:0006139">
    <property type="term" value="P:nucleobase-containing compound metabolic process"/>
    <property type="evidence" value="ECO:0007669"/>
    <property type="project" value="InterPro"/>
</dbReference>
<protein>
    <submittedName>
        <fullName evidence="2">DEAD/DEAH box helicase</fullName>
    </submittedName>
</protein>
<keyword evidence="3" id="KW-1185">Reference proteome</keyword>
<dbReference type="AlphaFoldDB" id="A0A430JBB2"/>
<dbReference type="InterPro" id="IPR006935">
    <property type="entry name" value="Helicase/UvrB_N"/>
</dbReference>
<dbReference type="GO" id="GO:0004386">
    <property type="term" value="F:helicase activity"/>
    <property type="evidence" value="ECO:0007669"/>
    <property type="project" value="UniProtKB-KW"/>
</dbReference>
<dbReference type="Pfam" id="PF04851">
    <property type="entry name" value="ResIII"/>
    <property type="match status" value="1"/>
</dbReference>
<proteinExistence type="predicted"/>
<dbReference type="InterPro" id="IPR027417">
    <property type="entry name" value="P-loop_NTPase"/>
</dbReference>
<keyword evidence="2" id="KW-0547">Nucleotide-binding</keyword>
<keyword evidence="2" id="KW-0378">Hydrolase</keyword>
<gene>
    <name evidence="2" type="ORF">EJQ19_18515</name>
</gene>
<evidence type="ECO:0000313" key="2">
    <source>
        <dbReference type="EMBL" id="RTE08232.1"/>
    </source>
</evidence>
<dbReference type="GO" id="GO:0003677">
    <property type="term" value="F:DNA binding"/>
    <property type="evidence" value="ECO:0007669"/>
    <property type="project" value="InterPro"/>
</dbReference>
<name>A0A430JBB2_9BACL</name>
<keyword evidence="2" id="KW-0347">Helicase</keyword>
<organism evidence="2 3">
    <name type="scientific">Paenibacillus whitsoniae</name>
    <dbReference type="NCBI Taxonomy" id="2496558"/>
    <lineage>
        <taxon>Bacteria</taxon>
        <taxon>Bacillati</taxon>
        <taxon>Bacillota</taxon>
        <taxon>Bacilli</taxon>
        <taxon>Bacillales</taxon>
        <taxon>Paenibacillaceae</taxon>
        <taxon>Paenibacillus</taxon>
    </lineage>
</organism>
<dbReference type="Pfam" id="PF13307">
    <property type="entry name" value="Helicase_C_2"/>
    <property type="match status" value="1"/>
</dbReference>
<accession>A0A430JBB2</accession>
<dbReference type="SMART" id="SM00491">
    <property type="entry name" value="HELICc2"/>
    <property type="match status" value="1"/>
</dbReference>
<feature type="domain" description="Helicase ATP-binding" evidence="1">
    <location>
        <begin position="47"/>
        <end position="308"/>
    </location>
</feature>
<keyword evidence="2" id="KW-0067">ATP-binding</keyword>
<dbReference type="SMART" id="SM00487">
    <property type="entry name" value="DEXDc"/>
    <property type="match status" value="1"/>
</dbReference>